<protein>
    <submittedName>
        <fullName evidence="2">Uncharacterized protein</fullName>
    </submittedName>
</protein>
<feature type="region of interest" description="Disordered" evidence="1">
    <location>
        <begin position="68"/>
        <end position="110"/>
    </location>
</feature>
<proteinExistence type="predicted"/>
<gene>
    <name evidence="2" type="ORF">PAHAL_9G587200</name>
</gene>
<feature type="region of interest" description="Disordered" evidence="1">
    <location>
        <begin position="177"/>
        <end position="199"/>
    </location>
</feature>
<evidence type="ECO:0000313" key="2">
    <source>
        <dbReference type="EMBL" id="PAN51345.1"/>
    </source>
</evidence>
<accession>A0A2S3ITW5</accession>
<dbReference type="Proteomes" id="UP000243499">
    <property type="component" value="Chromosome 9"/>
</dbReference>
<feature type="region of interest" description="Disordered" evidence="1">
    <location>
        <begin position="367"/>
        <end position="393"/>
    </location>
</feature>
<reference evidence="2" key="1">
    <citation type="submission" date="2018-04" db="EMBL/GenBank/DDBJ databases">
        <title>WGS assembly of Panicum hallii.</title>
        <authorList>
            <person name="Lovell J."/>
            <person name="Jenkins J."/>
            <person name="Lowry D."/>
            <person name="Mamidi S."/>
            <person name="Sreedasyam A."/>
            <person name="Weng X."/>
            <person name="Barry K."/>
            <person name="Bonette J."/>
            <person name="Campitelli B."/>
            <person name="Daum C."/>
            <person name="Gordon S."/>
            <person name="Gould B."/>
            <person name="Lipzen A."/>
            <person name="Macqueen A."/>
            <person name="Palacio-Mejia J."/>
            <person name="Plott C."/>
            <person name="Shakirov E."/>
            <person name="Shu S."/>
            <person name="Yoshinaga Y."/>
            <person name="Zane M."/>
            <person name="Rokhsar D."/>
            <person name="Grimwood J."/>
            <person name="Schmutz J."/>
            <person name="Juenger T."/>
        </authorList>
    </citation>
    <scope>NUCLEOTIDE SEQUENCE [LARGE SCALE GENOMIC DNA]</scope>
    <source>
        <strain evidence="2">FIL2</strain>
    </source>
</reference>
<evidence type="ECO:0000256" key="1">
    <source>
        <dbReference type="SAM" id="MobiDB-lite"/>
    </source>
</evidence>
<organism evidence="2">
    <name type="scientific">Panicum hallii</name>
    <dbReference type="NCBI Taxonomy" id="206008"/>
    <lineage>
        <taxon>Eukaryota</taxon>
        <taxon>Viridiplantae</taxon>
        <taxon>Streptophyta</taxon>
        <taxon>Embryophyta</taxon>
        <taxon>Tracheophyta</taxon>
        <taxon>Spermatophyta</taxon>
        <taxon>Magnoliopsida</taxon>
        <taxon>Liliopsida</taxon>
        <taxon>Poales</taxon>
        <taxon>Poaceae</taxon>
        <taxon>PACMAD clade</taxon>
        <taxon>Panicoideae</taxon>
        <taxon>Panicodae</taxon>
        <taxon>Paniceae</taxon>
        <taxon>Panicinae</taxon>
        <taxon>Panicum</taxon>
        <taxon>Panicum sect. Panicum</taxon>
    </lineage>
</organism>
<name>A0A2S3ITW5_9POAL</name>
<dbReference type="Gramene" id="PAN51345">
    <property type="protein sequence ID" value="PAN51345"/>
    <property type="gene ID" value="PAHAL_9G587200"/>
</dbReference>
<sequence>MDSEDKLEMLLTCCQPPSTSARGELLLRRNWATSTHIWAHESIGPFDHSACIVHKWWARRVAAPPFKSGPHLPRPMSHAERSTGSGLRATCGRRRGGLDPTTDDSPVLALPRPDRAEQCAVRSRAVQTPSIPLPAWWRHHGTTPRHRPFSCRLVAAAAACPAPRIVPETGPPSCGVPRCRGSRRGPTATGGPDRHPAEKLVGAPPRLFRFCDLRRVSPWKLVGGLVVPPPPARWPGPPELWWSSAAAAQASGAWDRIDRPVDRSVRRDGGWRLLPGLQEAAGTIRFRAGNCRPDRGAPIRRQRLAALTATPLPRHRRPCATIMPPPGGRRPPLLPGKWIGYSGCSDLGVAGGLTDGTAPALGVADRKLAPSPNRSENHFIPVPAGDDTLGGSP</sequence>
<dbReference type="EMBL" id="CM008054">
    <property type="protein sequence ID" value="PAN51345.1"/>
    <property type="molecule type" value="Genomic_DNA"/>
</dbReference>
<dbReference type="AlphaFoldDB" id="A0A2S3ITW5"/>